<keyword evidence="1 6" id="KW-0963">Cytoplasm</keyword>
<feature type="binding site" evidence="6">
    <location>
        <position position="26"/>
    </location>
    <ligand>
        <name>[4Fe-4S] cluster</name>
        <dbReference type="ChEBI" id="CHEBI:49883"/>
    </ligand>
</feature>
<dbReference type="InterPro" id="IPR010048">
    <property type="entry name" value="Hydroxylam_reduct"/>
</dbReference>
<dbReference type="GO" id="GO:0005737">
    <property type="term" value="C:cytoplasm"/>
    <property type="evidence" value="ECO:0007669"/>
    <property type="project" value="UniProtKB-SubCell"/>
</dbReference>
<dbReference type="GO" id="GO:0051539">
    <property type="term" value="F:4 iron, 4 sulfur cluster binding"/>
    <property type="evidence" value="ECO:0007669"/>
    <property type="project" value="UniProtKB-KW"/>
</dbReference>
<dbReference type="AlphaFoldDB" id="A0AAI9AIN6"/>
<dbReference type="SUPFAM" id="SSF56821">
    <property type="entry name" value="Prismane protein-like"/>
    <property type="match status" value="1"/>
</dbReference>
<feature type="binding site" evidence="6">
    <location>
        <position position="34"/>
    </location>
    <ligand>
        <name>[4Fe-4S] cluster</name>
        <dbReference type="ChEBI" id="CHEBI:49883"/>
    </ligand>
</feature>
<dbReference type="GO" id="GO:0046872">
    <property type="term" value="F:metal ion binding"/>
    <property type="evidence" value="ECO:0007669"/>
    <property type="project" value="UniProtKB-KW"/>
</dbReference>
<feature type="binding site" description="via persulfide group" evidence="6">
    <location>
        <position position="326"/>
    </location>
    <ligand>
        <name>hybrid [4Fe-2O-2S] cluster</name>
        <dbReference type="ChEBI" id="CHEBI:60519"/>
    </ligand>
</feature>
<dbReference type="GO" id="GO:0004601">
    <property type="term" value="F:peroxidase activity"/>
    <property type="evidence" value="ECO:0007669"/>
    <property type="project" value="TreeGrafter"/>
</dbReference>
<keyword evidence="4 6" id="KW-0408">Iron</keyword>
<evidence type="ECO:0000256" key="5">
    <source>
        <dbReference type="ARBA" id="ARBA00023014"/>
    </source>
</evidence>
<dbReference type="EMBL" id="ABCJ01000001">
    <property type="protein sequence ID" value="EDM24295.1"/>
    <property type="molecule type" value="Genomic_DNA"/>
</dbReference>
<evidence type="ECO:0000256" key="6">
    <source>
        <dbReference type="HAMAP-Rule" id="MF_00069"/>
    </source>
</evidence>
<evidence type="ECO:0000256" key="1">
    <source>
        <dbReference type="ARBA" id="ARBA00022490"/>
    </source>
</evidence>
<keyword evidence="3 6" id="KW-0560">Oxidoreductase</keyword>
<dbReference type="Proteomes" id="UP000003288">
    <property type="component" value="Unassembled WGS sequence"/>
</dbReference>
<comment type="cofactor">
    <cofactor evidence="6">
        <name>[4Fe-4S] cluster</name>
        <dbReference type="ChEBI" id="CHEBI:49883"/>
    </cofactor>
    <text evidence="6">Binds 1 [4Fe-4S] cluster.</text>
</comment>
<comment type="function">
    <text evidence="6">Catalyzes the reduction of hydroxylamine to form NH(3) and H(2)O.</text>
</comment>
<dbReference type="InterPro" id="IPR011254">
    <property type="entry name" value="Prismane-like_sf"/>
</dbReference>
<evidence type="ECO:0000256" key="3">
    <source>
        <dbReference type="ARBA" id="ARBA00023002"/>
    </source>
</evidence>
<feature type="binding site" evidence="6">
    <location>
        <position position="354"/>
    </location>
    <ligand>
        <name>hybrid [4Fe-2O-2S] cluster</name>
        <dbReference type="ChEBI" id="CHEBI:60519"/>
    </ligand>
</feature>
<dbReference type="Gene3D" id="1.20.1270.20">
    <property type="match status" value="1"/>
</dbReference>
<feature type="binding site" evidence="6">
    <location>
        <position position="189"/>
    </location>
    <ligand>
        <name>hybrid [4Fe-2O-2S] cluster</name>
        <dbReference type="ChEBI" id="CHEBI:60519"/>
    </ligand>
</feature>
<dbReference type="Gene3D" id="3.40.50.2030">
    <property type="match status" value="2"/>
</dbReference>
<comment type="similarity">
    <text evidence="6">Belongs to the HCP family.</text>
</comment>
<feature type="binding site" evidence="6">
    <location>
        <position position="418"/>
    </location>
    <ligand>
        <name>hybrid [4Fe-2O-2S] cluster</name>
        <dbReference type="ChEBI" id="CHEBI:60519"/>
    </ligand>
</feature>
<comment type="catalytic activity">
    <reaction evidence="6">
        <text>A + NH4(+) + H2O = hydroxylamine + AH2 + H(+)</text>
        <dbReference type="Rhea" id="RHEA:22052"/>
        <dbReference type="ChEBI" id="CHEBI:13193"/>
        <dbReference type="ChEBI" id="CHEBI:15377"/>
        <dbReference type="ChEBI" id="CHEBI:15378"/>
        <dbReference type="ChEBI" id="CHEBI:15429"/>
        <dbReference type="ChEBI" id="CHEBI:17499"/>
        <dbReference type="ChEBI" id="CHEBI:28938"/>
        <dbReference type="EC" id="1.7.99.1"/>
    </reaction>
</comment>
<dbReference type="RefSeq" id="WP_007473086.1">
    <property type="nucleotide sequence ID" value="NZ_ABCJ01000001.1"/>
</dbReference>
<dbReference type="InterPro" id="IPR016099">
    <property type="entry name" value="Prismane-like_a/b-sand"/>
</dbReference>
<gene>
    <name evidence="6" type="primary">hcp</name>
    <name evidence="7" type="ORF">CMTB2_02228</name>
</gene>
<keyword evidence="6" id="KW-0004">4Fe-4S</keyword>
<dbReference type="InterPro" id="IPR016100">
    <property type="entry name" value="Prismane_a-bundle"/>
</dbReference>
<comment type="subcellular location">
    <subcellularLocation>
        <location evidence="6">Cytoplasm</location>
    </subcellularLocation>
</comment>
<sequence>MFGLFGNKNTTPKKESCELPFICWQCEMSAPGGCGSHGESKGVCGKDATKARLQDLMTYGLRGLSAYREHARELIEKFGDKAEWKTMMEIDDVTSETLYFTLTNVNFNFDEHINQLMKVGNAGVKVMDLLANLHTKALGIPTPVEVTQNKAEGKGILVSGHNLDMLEKLLKRIEERGLSDKINVYTHSEMLPAHGYPHLRKYKNLKGNIGKAWYDQTDVFSKWNGTCVVNTNCIVPPEKSPKVKNYIDRLYTYKIVGIEGAKKIENDNFDPLIDHTLQLPDVEGFDSHEKIATGHHYKTVLEAYSSKVLDAIKEGKLKRVWVIAGCDAPGRKRDYFRELALAVPKDHIIITSSCGKFRFNDVDFGVVPGTDIPRYIDLGQCNDSNGAVHIALAVAQALGIKDVNELPVSIALMWMEQKAIIILLALLSLGIKDIYIGPNAPQFANEDIVNFLVQNFNLGVISGDIHKDFGKELAS</sequence>
<feature type="binding site" evidence="6">
    <location>
        <position position="23"/>
    </location>
    <ligand>
        <name>[4Fe-4S] cluster</name>
        <dbReference type="ChEBI" id="CHEBI:49883"/>
    </ligand>
</feature>
<dbReference type="PANTHER" id="PTHR30109:SF0">
    <property type="entry name" value="HYDROXYLAMINE REDUCTASE"/>
    <property type="match status" value="1"/>
</dbReference>
<evidence type="ECO:0000313" key="7">
    <source>
        <dbReference type="EMBL" id="EDM24295.1"/>
    </source>
</evidence>
<comment type="caution">
    <text evidence="7">The sequence shown here is derived from an EMBL/GenBank/DDBJ whole genome shotgun (WGS) entry which is preliminary data.</text>
</comment>
<protein>
    <recommendedName>
        <fullName evidence="6">Hydroxylamine reductase</fullName>
        <ecNumber evidence="6">1.7.99.1</ecNumber>
    </recommendedName>
    <alternativeName>
        <fullName evidence="6">Hybrid-cluster protein</fullName>
        <shortName evidence="6">HCP</shortName>
    </alternativeName>
    <alternativeName>
        <fullName evidence="6">Prismane protein</fullName>
    </alternativeName>
</protein>
<dbReference type="EC" id="1.7.99.1" evidence="6"/>
<keyword evidence="5 6" id="KW-0411">Iron-sulfur</keyword>
<feature type="binding site" evidence="6">
    <location>
        <position position="381"/>
    </location>
    <ligand>
        <name>hybrid [4Fe-2O-2S] cluster</name>
        <dbReference type="ChEBI" id="CHEBI:60519"/>
    </ligand>
</feature>
<reference evidence="7 8" key="1">
    <citation type="journal article" date="2011" name="Stand. Genomic Sci.">
        <title>Draft genome sequence of Caminibacter mediatlanticus strain TB-2, an epsilonproteobacterium isolated from a deep-sea hydrothermal vent.</title>
        <authorList>
            <person name="Giovannelli D."/>
            <person name="Ferriera S."/>
            <person name="Johnson J."/>
            <person name="Kravitz S."/>
            <person name="Perez-Rodriguez I."/>
            <person name="Ricci J."/>
            <person name="O'Brien C."/>
            <person name="Voordeckers J.W."/>
            <person name="Bini E."/>
            <person name="Vetriani C."/>
        </authorList>
    </citation>
    <scope>NUCLEOTIDE SEQUENCE [LARGE SCALE GENOMIC DNA]</scope>
    <source>
        <strain evidence="7 8">TB-2</strain>
    </source>
</reference>
<feature type="binding site" evidence="6">
    <location>
        <position position="161"/>
    </location>
    <ligand>
        <name>hybrid [4Fe-2O-2S] cluster</name>
        <dbReference type="ChEBI" id="CHEBI:60519"/>
    </ligand>
</feature>
<feature type="binding site" evidence="6">
    <location>
        <position position="44"/>
    </location>
    <ligand>
        <name>[4Fe-4S] cluster</name>
        <dbReference type="ChEBI" id="CHEBI:49883"/>
    </ligand>
</feature>
<accession>A0AAI9AIN6</accession>
<dbReference type="HAMAP" id="MF_00069">
    <property type="entry name" value="Hydroxylam_reduct"/>
    <property type="match status" value="1"/>
</dbReference>
<dbReference type="GO" id="GO:0042542">
    <property type="term" value="P:response to hydrogen peroxide"/>
    <property type="evidence" value="ECO:0007669"/>
    <property type="project" value="TreeGrafter"/>
</dbReference>
<feature type="binding site" evidence="6">
    <location>
        <position position="233"/>
    </location>
    <ligand>
        <name>hybrid [4Fe-2O-2S] cluster</name>
        <dbReference type="ChEBI" id="CHEBI:60519"/>
    </ligand>
</feature>
<dbReference type="InterPro" id="IPR004137">
    <property type="entry name" value="HCP/CODH"/>
</dbReference>
<keyword evidence="2 6" id="KW-0479">Metal-binding</keyword>
<feature type="modified residue" description="Cysteine persulfide" evidence="6">
    <location>
        <position position="326"/>
    </location>
</feature>
<evidence type="ECO:0000256" key="4">
    <source>
        <dbReference type="ARBA" id="ARBA00023004"/>
    </source>
</evidence>
<evidence type="ECO:0000256" key="2">
    <source>
        <dbReference type="ARBA" id="ARBA00022723"/>
    </source>
</evidence>
<dbReference type="NCBIfam" id="NF003658">
    <property type="entry name" value="PRK05290.1"/>
    <property type="match status" value="1"/>
</dbReference>
<proteinExistence type="inferred from homology"/>
<name>A0AAI9AIN6_9BACT</name>
<dbReference type="PANTHER" id="PTHR30109">
    <property type="entry name" value="HYDROXYLAMINE REDUCTASE"/>
    <property type="match status" value="1"/>
</dbReference>
<organism evidence="7 8">
    <name type="scientific">Caminibacter mediatlanticus TB-2</name>
    <dbReference type="NCBI Taxonomy" id="391592"/>
    <lineage>
        <taxon>Bacteria</taxon>
        <taxon>Pseudomonadati</taxon>
        <taxon>Campylobacterota</taxon>
        <taxon>Epsilonproteobacteria</taxon>
        <taxon>Nautiliales</taxon>
        <taxon>Nautiliaceae</taxon>
        <taxon>Caminibacter</taxon>
    </lineage>
</organism>
<feature type="binding site" evidence="6">
    <location>
        <position position="416"/>
    </location>
    <ligand>
        <name>hybrid [4Fe-2O-2S] cluster</name>
        <dbReference type="ChEBI" id="CHEBI:60519"/>
    </ligand>
</feature>
<dbReference type="NCBIfam" id="TIGR01703">
    <property type="entry name" value="hybrid_clust"/>
    <property type="match status" value="1"/>
</dbReference>
<dbReference type="GO" id="GO:0050418">
    <property type="term" value="F:hydroxylamine reductase activity"/>
    <property type="evidence" value="ECO:0007669"/>
    <property type="project" value="UniProtKB-UniRule"/>
</dbReference>
<evidence type="ECO:0000313" key="8">
    <source>
        <dbReference type="Proteomes" id="UP000003288"/>
    </source>
</evidence>
<comment type="cofactor">
    <cofactor evidence="6">
        <name>hybrid [4Fe-2O-2S] cluster</name>
        <dbReference type="ChEBI" id="CHEBI:60519"/>
    </cofactor>
    <text evidence="6">Binds 1 hybrid [4Fe-2O-2S] cluster.</text>
</comment>
<dbReference type="Pfam" id="PF03063">
    <property type="entry name" value="Prismane"/>
    <property type="match status" value="1"/>
</dbReference>